<evidence type="ECO:0000259" key="9">
    <source>
        <dbReference type="PROSITE" id="PS50075"/>
    </source>
</evidence>
<dbReference type="InterPro" id="IPR036736">
    <property type="entry name" value="ACP-like_sf"/>
</dbReference>
<feature type="domain" description="Ketosynthase family 3 (KS3)" evidence="10">
    <location>
        <begin position="4737"/>
        <end position="5167"/>
    </location>
</feature>
<keyword evidence="5" id="KW-0045">Antibiotic biosynthesis</keyword>
<keyword evidence="6" id="KW-0511">Multifunctional enzyme</keyword>
<dbReference type="EMBL" id="BAAAQN010000033">
    <property type="protein sequence ID" value="GAA2042515.1"/>
    <property type="molecule type" value="Genomic_DNA"/>
</dbReference>
<accession>A0ABP5GCN1</accession>
<dbReference type="CDD" id="cd00833">
    <property type="entry name" value="PKS"/>
    <property type="match status" value="5"/>
</dbReference>
<dbReference type="Gene3D" id="3.40.366.10">
    <property type="entry name" value="Malonyl-Coenzyme A Acyl Carrier Protein, domain 2"/>
    <property type="match status" value="5"/>
</dbReference>
<dbReference type="PANTHER" id="PTHR43775">
    <property type="entry name" value="FATTY ACID SYNTHASE"/>
    <property type="match status" value="1"/>
</dbReference>
<evidence type="ECO:0000256" key="5">
    <source>
        <dbReference type="ARBA" id="ARBA00023194"/>
    </source>
</evidence>
<dbReference type="SMART" id="SM00827">
    <property type="entry name" value="PKS_AT"/>
    <property type="match status" value="5"/>
</dbReference>
<dbReference type="SUPFAM" id="SSF53901">
    <property type="entry name" value="Thiolase-like"/>
    <property type="match status" value="5"/>
</dbReference>
<dbReference type="Gene3D" id="3.40.47.10">
    <property type="match status" value="5"/>
</dbReference>
<dbReference type="InterPro" id="IPR006162">
    <property type="entry name" value="Ppantetheine_attach_site"/>
</dbReference>
<dbReference type="SUPFAM" id="SSF52151">
    <property type="entry name" value="FabD/lysophospholipase-like"/>
    <property type="match status" value="5"/>
</dbReference>
<dbReference type="SMART" id="SM01294">
    <property type="entry name" value="PKS_PP_betabranch"/>
    <property type="match status" value="5"/>
</dbReference>
<organism evidence="11 12">
    <name type="scientific">Catenulispora yoronensis</name>
    <dbReference type="NCBI Taxonomy" id="450799"/>
    <lineage>
        <taxon>Bacteria</taxon>
        <taxon>Bacillati</taxon>
        <taxon>Actinomycetota</taxon>
        <taxon>Actinomycetes</taxon>
        <taxon>Catenulisporales</taxon>
        <taxon>Catenulisporaceae</taxon>
        <taxon>Catenulispora</taxon>
    </lineage>
</organism>
<dbReference type="PROSITE" id="PS50075">
    <property type="entry name" value="CARRIER"/>
    <property type="match status" value="5"/>
</dbReference>
<dbReference type="SMART" id="SM00823">
    <property type="entry name" value="PKS_PP"/>
    <property type="match status" value="5"/>
</dbReference>
<feature type="domain" description="Carrier" evidence="9">
    <location>
        <begin position="1536"/>
        <end position="1611"/>
    </location>
</feature>
<feature type="compositionally biased region" description="Polar residues" evidence="8">
    <location>
        <begin position="481"/>
        <end position="499"/>
    </location>
</feature>
<proteinExistence type="predicted"/>
<feature type="domain" description="Carrier" evidence="9">
    <location>
        <begin position="6235"/>
        <end position="6310"/>
    </location>
</feature>
<evidence type="ECO:0000256" key="6">
    <source>
        <dbReference type="ARBA" id="ARBA00023268"/>
    </source>
</evidence>
<dbReference type="InterPro" id="IPR001227">
    <property type="entry name" value="Ac_transferase_dom_sf"/>
</dbReference>
<dbReference type="Gene3D" id="3.40.50.11460">
    <property type="match status" value="1"/>
</dbReference>
<dbReference type="SUPFAM" id="SSF51735">
    <property type="entry name" value="NAD(P)-binding Rossmann-fold domains"/>
    <property type="match status" value="10"/>
</dbReference>
<dbReference type="Pfam" id="PF00550">
    <property type="entry name" value="PP-binding"/>
    <property type="match status" value="5"/>
</dbReference>
<feature type="domain" description="Ketosynthase family 3 (KS3)" evidence="10">
    <location>
        <begin position="33"/>
        <end position="461"/>
    </location>
</feature>
<dbReference type="InterPro" id="IPR013968">
    <property type="entry name" value="PKS_KR"/>
</dbReference>
<keyword evidence="4" id="KW-0808">Transferase</keyword>
<dbReference type="Pfam" id="PF02801">
    <property type="entry name" value="Ketoacyl-synt_C"/>
    <property type="match status" value="5"/>
</dbReference>
<keyword evidence="3" id="KW-0597">Phosphoprotein</keyword>
<comment type="caution">
    <text evidence="11">The sequence shown here is derived from an EMBL/GenBank/DDBJ whole genome shotgun (WGS) entry which is preliminary data.</text>
</comment>
<feature type="region of interest" description="Disordered" evidence="8">
    <location>
        <begin position="464"/>
        <end position="506"/>
    </location>
</feature>
<feature type="domain" description="Ketosynthase family 3 (KS3)" evidence="10">
    <location>
        <begin position="6329"/>
        <end position="6756"/>
    </location>
</feature>
<dbReference type="PROSITE" id="PS00606">
    <property type="entry name" value="KS3_1"/>
    <property type="match status" value="5"/>
</dbReference>
<dbReference type="Pfam" id="PF08659">
    <property type="entry name" value="KR"/>
    <property type="match status" value="5"/>
</dbReference>
<keyword evidence="12" id="KW-1185">Reference proteome</keyword>
<dbReference type="Pfam" id="PF00109">
    <property type="entry name" value="ketoacyl-synt"/>
    <property type="match status" value="5"/>
</dbReference>
<dbReference type="InterPro" id="IPR050091">
    <property type="entry name" value="PKS_NRPS_Biosynth_Enz"/>
</dbReference>
<dbReference type="InterPro" id="IPR014031">
    <property type="entry name" value="Ketoacyl_synth_C"/>
</dbReference>
<dbReference type="Pfam" id="PF16197">
    <property type="entry name" value="KAsynt_C_assoc"/>
    <property type="match status" value="5"/>
</dbReference>
<dbReference type="PROSITE" id="PS52004">
    <property type="entry name" value="KS3_2"/>
    <property type="match status" value="5"/>
</dbReference>
<reference evidence="12" key="1">
    <citation type="journal article" date="2019" name="Int. J. Syst. Evol. Microbiol.">
        <title>The Global Catalogue of Microorganisms (GCM) 10K type strain sequencing project: providing services to taxonomists for standard genome sequencing and annotation.</title>
        <authorList>
            <consortium name="The Broad Institute Genomics Platform"/>
            <consortium name="The Broad Institute Genome Sequencing Center for Infectious Disease"/>
            <person name="Wu L."/>
            <person name="Ma J."/>
        </authorList>
    </citation>
    <scope>NUCLEOTIDE SEQUENCE [LARGE SCALE GENOMIC DNA]</scope>
    <source>
        <strain evidence="12">JCM 16014</strain>
    </source>
</reference>
<dbReference type="InterPro" id="IPR020806">
    <property type="entry name" value="PKS_PP-bd"/>
</dbReference>
<dbReference type="SMART" id="SM00825">
    <property type="entry name" value="PKS_KS"/>
    <property type="match status" value="5"/>
</dbReference>
<name>A0ABP5GCN1_9ACTN</name>
<feature type="domain" description="Carrier" evidence="9">
    <location>
        <begin position="7811"/>
        <end position="7886"/>
    </location>
</feature>
<evidence type="ECO:0000313" key="11">
    <source>
        <dbReference type="EMBL" id="GAA2042515.1"/>
    </source>
</evidence>
<dbReference type="InterPro" id="IPR036291">
    <property type="entry name" value="NAD(P)-bd_dom_sf"/>
</dbReference>
<dbReference type="Pfam" id="PF08990">
    <property type="entry name" value="Docking"/>
    <property type="match status" value="1"/>
</dbReference>
<sequence>MAENQQLLDYLKKVAADLYETRERLRELEAGEQEPIAIVGMGCRLPGGVADPDQFWELLAAGGDAIGAFPADRGWDVIEESFGLNQGTEGQDAYSRTGGFVHEAPEFDAGFFGISPREALAMDPQQRILLEVAWETLEHGGVNPASLKGTKTGVFVGANSSGYGTSLVGSGSAAEGYVLTGGLTAVISGRVSYTLGLEGPAVTVDTACSSASVALHLACQSLRTRESELALAGGVAVMALPGAFAEFSKQQGMAADGRCKAFGAGADGIGWAEGSGMVLLERLSDARRNNHQILAVIRGTAVNQDGASNGLSAPNGPAQQRVIRAALAHSHLSPADVDAVEAHGTGTTLGDPIEAGALLATYGQDRPEDQPLWLGSVKSNIGHPQTASGAVSLIKVVLALRNELLPPTLHAAEPSPHIDWTEGNVQLLQEARPWPKGERTRRAGISAFGISGTNVHMIVEEAPEPEAAETESAETSGDGSGAQTGQNSQTDQNEQSEQAARTAAPKVLTGGDVRTWLVSGRGADGLAAQAARLRESVAGRPGLDLADVGWTLANFRATFENRAVVIGAQRDVLQAGLAAVATGQPDGAVVSGAVPAAGLGRTAFVFPGQGSQWVGMGRELLATSPVFAARFAECAEALAPFVDWSLYELLDQQLETADQVQPVLWAMMVSLAAVWQAVGVTPDAVVGHSQGEIAAAVVAGILSLEDGARVVALRSQALKPLAGKGGMLSIALPVDAVRGRIAEFGDRVSVAAVNGAKATVVSGEPEALQEIKAAAEAEDIRARIIPVDYASHCAQIDALESDIKRALAEVRPAAAVIPMISAMSGEWLSGPEADAGYWYASLRSPVEFDRALRTLAAGGHQVFIEVSPHPVLTGGIAATFEDLGTTTPVVTGTLRRDEGGPARLIASLAEAHVHGVPIDWTTVLPHGDRTALPTYAFQHQRYWAEAMPGTRSAASATAGPGSAAEAAFWAAVEEGDLRDLADRLSVDDDRLAELLPALASWRRRERAESAVADWRYRVTWVPAPDTGATVLSGTWLAVIPQAGPATEDASESIMGAIGALNERGVSVLTIDVGPDELDRAALAAVLAEAAQTARVTGVISFLAVDETPVPGHPAVPAGTAGTLLLVQALGDAGIAAPLWVVTLGAVATGAGETPASAAQAQVWGLGRVAGLEHLDRWGGLIDLPSEWDDRVAARLCAALGTLAEDQVAIRPSGTLARRLIRARARRADAGLWTPTGTVLVTGATGEIGPYLGRWLAARGADHVVLTSRSGPWVAGGEAADAVAELLARMAGSGTGVSLLACDLTQRSEVAALLDRIAADGPPLKTVLHAANAGRMVSYDGTDLRDLDVALGAKGVGAVILDELTQDLDLDHFVLFSSIAATWGSAEHAAYAAGNAFLDALAQRRRACGLPATSIAWGVWDTQEWTVAGAVVPDGPGVVTPARLMRQGMNFLATDRAVAALEQVLADNETFIAVADVDWARFAPVFRASRNWPLFDGLPEVRALAAAPAAMSTDPDTTATGGLAGQLAVLAAADRERLVVDLVRTNAAAVLGHPSADAVDPGRAFRDMGFDSLTAVDLRNRLNVATGLALPSTVVFDYPSATVLARQIITQLLGAAPAARTPVLTASIGAAASDEPIAIIGMGCRFPGGVASPEQLWDLVAAGGDAISGFPTDRGWDMTGLFDPDPDNPGTSYVQEGGFLHGAAQFDPGFFGISPREAIAMDPQQRMLLEVCWEALERAGIDPEALRGTLTGVFAGASPSGYAGQVVGIEGAEGHLITGNIASVLSGRVSYTLGLEGPAVTVDTACSSSLVALHLACQSLHTGESTMALAGGVMVMADPTEFVGFSRQRALAADGRCKAFSDDADGMGIAEGAGMILLERLSDAQRLGHPVLAVVKGSAMNQDGASNGLTAPNGPSQQRVIRAALANAQLVASEVDAVEAHGTGTALGDPIEAQALLATYGQDRPEDQPLWLGSVKSNIGHTQQAAGIAGVIKMVQALRQDLLPATLHAGTPSSHIDWTLGDVRLLTEPVAWPHADGRPRRAGVSAFGLSGTNAHVILEEAPAAEEATDDAGDHEAPVLAGSDVSAWVVSGRGADGLAGQAGRLREHVLAHRELEKADVAWSLAATRGRFDHRAVVVGRGREDLTAGLAAVATKQTSATVVTGVVRGTPRVGFVFAGQGAQRAGMGRGLYAASPVFARTFDRVAAVLEAELGLPVADVVLGRAKDVDADQTVFAQTGLFAVQVALVEMLAAAGVRPDAVAGHSVGEIAASWAAGVLSLEDACRLVANRARLMQSLPEGGGMCSIAATEAEVLDSMVELGVEGVGIGAVNGPRSTVVSGVAAGVDRVAELWRERGRRVRPLRVSHAFHSVLMDPILAELGAVAADLAYAPARIPWAQAATGQVVADCAPSYWTEQARQPVRFADAAATLAERGVSVFLEIGPDGTLSAIGTAAVPAGTGATFIPLLRSKSPAPVTVATALGRAHVLGVDVDWEAVLGTGARVDLPTYAFQHQSFWPQGGHAVQTGTAETAAESDFWAAVEDGDVSQLAGTLAIDGERLAELLPALASWRRREREDSAVADWRYRITWVPVTDPGAAVLSGTWLAVVPSGLEAAVSDYLRALTDRGATVVTLAVEQSDLDRTALGRNLSQVAATAEAPIAGILSLLALDESPLGDRPAVHAAVAGTLLLVQALGDAGITAPLWSATRGAVATGQGDALESPVQAQVWGLGRVVGLEHSERWGGLVDLPGQWDERVAARFCAVLSGFGEDQVAVRPSGMVARRLVRAPHPRESAPWTPRGSVLITGGTGGIGSLVARWAVGRGAERVVLTSRSGAGAAGVAGLAAELAVAGTAVDIVACDMSRRDAVSGLLNRIAATGSAPSSVIHAAGVGEATAIEEFTLDRLAHVSAVKTTGAVLLDELTAGLELDAFVLFSSVSATWGSGLQPGYAAANAFLDALAETRRARGQAATSVAWGLWGGAGMGAGEAGENLHRYGLRQMDPELGIRALAQAVDGRETEVTVADVDWQRFAPLYTLRRTSPLLELLPEVRQALAGGGESGGAAVVESQSELVQRLAASSRADQDRLLVELVRTEAAQVLGHASVDAVEKDRAFNELGFDSLTAMELRNRLNTVTGLALPATLAFDYPTSVILAEHLRAELLGTGSDLAVPVAAAAASDEPIAIVGMGCRLPGGVGGPEQLWDLVMAGIDAMSPFPQDRGWEAHEPQDAAYARVGGFVHDATEFDAGFFGISPREAVAMDPQQRLLLEVAWEALERAGIDPHALRGSATGVFAGASGSGYDIGLLMAALGGDRTEGHSATGNAASVVSGRVAYALGLEGPAVTVDTACSSSLVALHLACQSLRSGESTLALAGGVTVMATPGTFGEFSKQQGMSSDGRCKAFSDDADGTGWAEGAGMILLERLSDAERNGHTVLAVIRGSAINQDGASNGLTAPNGPAQQRVIRAALANARLTTADVDAVEAHGTGTTLGDPIEAQALLATYGQNRPADEPLRLGTVKSNIGHAQQAAGVAGVIKMVMALRKGVLPRTLHAEVPSTHVDWSAGHIRLLHEAVEWAPGERPRRAGVSAFGMSGTNAHVIVEEAPAAETAEEPTDEPPATEPRVLDTTEVSAWTVSARGAEALAGQAGRLREIALAGTTQATDIAWSLATTRALFEHRAVAIGTADALASGLAAIATGQPGTGVVSGSVPASGLGRRVFVFPGQGSQWVGMGRELLESSPVFAARFAECAEALAPFVDWSLYELLDQQLETADQVQPVLWAMMVSLAAVWQAAGVTPDAVVGHSQGEIAAAVIAGILSLEDGARVVALRSQALKPLAGEGGMLSLALPADAVRTRIEPFGDRASVAVINGASATVVSGEPVALQEIQAAAEADGIRARMIPVDYASHSAQIDVLEADIKRVLAGVVPGTARIPMISAMSGDWLGGPELDSDYWYASLRSTVEFDRAIRTLVGSGHRTFVEVSPHPVLTGAITDTIEDAGTATALVLGTLRRDEGGPARLLTSLAEAHVRGVEIDWTAVLAPGARTDLPTYAFQHQRYWPRVPESLAAITDGSSGGAVEDGFWAAVDRGDVAELADTLGIDGDRLAAFLPALADWRRRERADSAVAGWRYRVAWAPVADAAGTLSGSWLVAAGSVHDELTHQVVRALTERGARVVLLPVGAEDLDRIDHGSGAASGTGTGTGTGTASGTAPGAVLAERIRTLSTESPFTGVVSLLALDEERLPDFPSVSRGLAATTFLTQALADVGSTAKVWALTRGAVSTGPGDQLTSPSQGQVWGLGRVAALELPTAWGGLVDLPGQWDERVATRLVAALAGAAEDQIAIRPAGVLARRLVHAPAASSGTEWVPSGSVLITGGTGGIGGHTARWLAGRGAPRVVLTSRSGAAAVGAAALAAELAGAGTAVDIVACDVARRPQVASVLAHIAATGPALTGVVHAAGVSGGGTVLGSGPADLAEHLAAKADGATWLDELTGDLDLEAFVVFSSGAAVWGSGSLAGYAAANAHLDAVADSRAGRGLPGTSVAWGLWGGGGMVSGEIGEQLQRYGMRAMDSEPGIRALAQVLDGDGRSTAIADVDWEKFAPTFTLRRPSPLIAGLPEVRRALAEPEAAASGGDAPQSQSELAARLVALSELEQTRFLVDLVRGETAAVLGYPSADAVEAERAFRELGIDSVTAVELRNRLGTTTGLRLPSTLVFDYPSAAAVAEYLRGELIGTGSAAGPAAVGAAASDDPIAIVAMGCKIPGGVGGPEQFWELLANGTDAVGEFPADRGWDVMEEAYWASLAAAGADTDISIPHVGGFVYDAGEFDAGFFGISPREALAMDPQQRMLLEVSWETIERAGLNPHALRGTRTGVFAGATYSGYGAGGSLDSGSEGYMLTGSLTAVISGRVSYTLGLEGPAVTVDTACSSSLVALHLACQSLRSGECEMALAGGVAVLAVPGAFAEFSKQQGMSTDGRSKAFSADADGIGWGEGAGMLLLERESEARRNGHPVLAVIKGSAMNQDGASNGLSAPNGPSQQRVIRAALANARLAPNDIDIVEAHGTGTSLGDPIEAHALLATYGRGRPENRPLWLGSVKSNIGHLQTASGVISIMKMVLAMQHGEMPRTLHAEVPSPHIDWSAGNVKLLQQARQWPGGEQPRRAGVSAFGISGTNVHVIVEEAGPAAIEEPAEEPEPTVAPPRRPVLEAAAVAAWPVSARSHDALAAQAGRLREFALAHRDQDPADVAWSLAVTRSVFEHRAVAIGADRGELAAGLAAVATGQPASGVVTGVAPSGGAGRSVFVFPGQGSQWIGMGRELLESSPVFAARFAECAAALAPFVDWSPYDLLDRQLETADEVQPLLWAMMVSLAAVWQAAGVEPDAVVGHSQGEIAAATVAGILSLEDGARVVALRSQALKPLAGKGGMLSIALPADAVRERIASHGDRASIAAINGASATVVSGEPEALRAIQAACEAEDIRARMIPVDYASHSAQIDALQDEILAVLAGVTPVGTRVPMISAMSGEQLTGPEMDAAYWYASLRSTVEFDRAIRALADGGHQVFIEVSPHPVLTGAITDTLEDRARTVAGPDTVVLGTLRRDEGGPARLLSSLAEAHVRGVGIDWSLVAGPAERLVLPTYAFQRERYWAEAAAPAVAATAVAESSEVEARFWAAVEQGDLGELADTLALDASQPLNDLLPALASWRRRERADSAVADWRYRVSWTPVADAAAAVLTGTWLVVAPQGLTADPGSGAGTGTGKADPAASPAAGLLAAVTAALTDRGADIAVLEVSAADLDRAAFAARLAEAVSGPVAGIVSLLAFDEQPVPGFPAVSAGVAGSLLLVQALGDAGIAAKTWSLTSGAVGVNDRPTRLVQSEVWGLGRVAGLEHLDRWGGLVDLPAVWDDRTAARLCAALADGTEDQVAIRATGTLARRVVRAKARRSAGSWTPRGTVLVTGATGKIGPYVAEWLTARGAERVVLTSRSGPAVAGAEAQVAELVAGMAGAGTGVSVLACDITDRDDVAGLLARVAEDDGPPLKHILHTANAGRMVSFDGTDLRDLDIALGAKASGAVWLDQLTRDLDLADFVLFSSIAAMWGSAEHAAYAAGNAFLDALAEDRRGRGLPATSVAWGVWDTQQWTANGAELPDGPGVVTPARLARQGMNFLAPDRALTALGHVMADDETFIAVADVDWARFAPVFSAMRHWPLFDGLPEVRRLAEAAGAPRDRAAVAQVEGELANRLVPLSPAERERVVTDLVRTHAAAVLGHSSADAVSAGRAFRDLGFESLTAVELRNRLNAATGLALPSTVVFDYPSPTVLARQIITQLLGASQDSAARQPVARAVLDEPVAVIGMGCRFPGGVSTPDQLWDLVAARGDAISGFPTDRGWDMAGLFDPDPDNPGTSYVQEGGFLQSAAEFDAPFFGISPREALAMDPQQRLLLETSWEALERAGIDPETLRGTLTGVFAGASPSGYATQVLESVEGAEGHLISGNATSVLSGRVSYTLGLEGPAVTVDTACSSSLVALHLAAQALRNGECTMAIAGGVMVMADSAEFVGFSRQRALAADGRCKAFSDEADGMGIAEGAGMIVLERVSDARRNGHPILAVIRGSAINQDGASNGLTAPNGPSQQRVIRAALASARLTSAEVDVVEAHGTGTTLGDPIEAQALLATYGQDRPADQPLWLGSVKSNIGHAQQAAGIAGVIKTVLALRHEVLPATLYAEEPSTHVDWTAGHVRLLTEPVAWPHDDRRPRRAGVSAFGLSGTNAHVIVEEAPAGEEPEAEDTVTLSELPVLESSEVAPWLISSRTAEGLADQATRLRAHATAHPGLETADVSWSLATTRTVFQHRAVSIGTDREAAVGGLAAIAAGLPDAGVIRGAAPASGLGRTVFVFPGQGGQWVGMGKELLESSPVFAARFAECAAALAPHLDWSVRDVVSGADGAPALEAAEVVQPVLWAMMVSLAAVWQAAGVAPDAVVGHSQGEIAAACVAGILSLEDAARVVALRSQSLRAIAGIGGMLSLALAADQVRERLAAYGDRISVAAVNGPAATVVSGEPEALQALQAACEAEEIRARMIPVDYASHSAQVDALQEEILRVLAGITPSAARIPMISAMSGEWLTGPEMDADYWYASLRSTVEFDRAIRGLADGGHQVFIEVSPHPVVTGAVADTLDAVEAAAPVVTGTLRRDDGGPARLVASLAEAWTHGVAVDWTSVLGRGERVDLPTYAFQHQRYWPEPKAHAATAATNGSPAEAGFWAAVEDGDVRRVADTLAVDDERLAGLLPALASWRRRDREDNAVADWRYKVTWTPVTDTGSTAPTGTWLAIVPAGTPDAEAATNALQALRDRGADVTTFVVGPDDLDRAALAARLTAIAATSTTSTTSMTATGTTADSATADSATAAGLDGSPAEAFAGVISFLALDESPLPDRPVLHTAVAASLVLVQALGDAGITAPLWAVTQGAVSIGSGDPLTSVVQAQVWGLGRVVALEHGDRWGGLIDLPATWDERIAARFGAALAGTEDQIAVRATGSLARRLVRALQPPETTPWIPGGSVLITGGTGGIGGHTARWLAGRGAPRLVLTSRSGAGAAGVAALAAEVAAQGARVDVVACDMASRAQVSGLLGGIDDLAGVIHSAGVGEATAIHAFTLDHLEYVSAVKTAGAVLLDELTAQRDLEAFVVFSSVSATWGSGLQPGYAAANAFLDALAEDRRARGLAGTSVAWGLWDGGGMGSGDSADQLQRYGLRLMDPALGIRGLAQAVDGREVAVSVADVDWERFAPTFTMHRPSPLLATIPEAQRALAVDEQPAAAGESQGELVQRLAGLSRGDQERLLGDLVRGEAAAVLGYASADAVEPERPFKDLGVDSVTAVELRNRLNAATGLRLSSTLVFDYPNPATLAGHLREQLAPGDGGPASIFDELGRLEAALDGLDPADAAHQDVTRRLQGILSRWIGTRDADRDDEESGIDFESATSSEVFDFLENELGL</sequence>
<gene>
    <name evidence="11" type="ORF">GCM10009839_51620</name>
</gene>
<evidence type="ECO:0000256" key="7">
    <source>
        <dbReference type="ARBA" id="ARBA00023315"/>
    </source>
</evidence>
<dbReference type="InterPro" id="IPR020841">
    <property type="entry name" value="PKS_Beta-ketoAc_synthase_dom"/>
</dbReference>
<dbReference type="SUPFAM" id="SSF47336">
    <property type="entry name" value="ACP-like"/>
    <property type="match status" value="5"/>
</dbReference>
<dbReference type="Pfam" id="PF00698">
    <property type="entry name" value="Acyl_transf_1"/>
    <property type="match status" value="5"/>
</dbReference>
<dbReference type="Gene3D" id="3.40.50.720">
    <property type="entry name" value="NAD(P)-binding Rossmann-like Domain"/>
    <property type="match status" value="5"/>
</dbReference>
<evidence type="ECO:0000313" key="12">
    <source>
        <dbReference type="Proteomes" id="UP001500751"/>
    </source>
</evidence>
<dbReference type="PANTHER" id="PTHR43775:SF51">
    <property type="entry name" value="INACTIVE PHENOLPHTHIOCEROL SYNTHESIS POLYKETIDE SYNTHASE TYPE I PKS1-RELATED"/>
    <property type="match status" value="1"/>
</dbReference>
<evidence type="ECO:0000256" key="1">
    <source>
        <dbReference type="ARBA" id="ARBA00001957"/>
    </source>
</evidence>
<dbReference type="CDD" id="cd08952">
    <property type="entry name" value="KR_1_SDR_x"/>
    <property type="match status" value="5"/>
</dbReference>
<feature type="region of interest" description="Disordered" evidence="8">
    <location>
        <begin position="4178"/>
        <end position="4200"/>
    </location>
</feature>
<comment type="cofactor">
    <cofactor evidence="1">
        <name>pantetheine 4'-phosphate</name>
        <dbReference type="ChEBI" id="CHEBI:47942"/>
    </cofactor>
</comment>
<feature type="domain" description="Carrier" evidence="9">
    <location>
        <begin position="3080"/>
        <end position="3155"/>
    </location>
</feature>
<dbReference type="Proteomes" id="UP001500751">
    <property type="component" value="Unassembled WGS sequence"/>
</dbReference>
<feature type="domain" description="Ketosynthase family 3 (KS3)" evidence="10">
    <location>
        <begin position="1633"/>
        <end position="2059"/>
    </location>
</feature>
<dbReference type="InterPro" id="IPR016035">
    <property type="entry name" value="Acyl_Trfase/lysoPLipase"/>
</dbReference>
<dbReference type="InterPro" id="IPR016036">
    <property type="entry name" value="Malonyl_transacylase_ACP-bd"/>
</dbReference>
<dbReference type="InterPro" id="IPR057326">
    <property type="entry name" value="KR_dom"/>
</dbReference>
<dbReference type="InterPro" id="IPR032821">
    <property type="entry name" value="PKS_assoc"/>
</dbReference>
<feature type="compositionally biased region" description="Gly residues" evidence="8">
    <location>
        <begin position="4184"/>
        <end position="4196"/>
    </location>
</feature>
<dbReference type="RefSeq" id="WP_344668236.1">
    <property type="nucleotide sequence ID" value="NZ_BAAAQN010000033.1"/>
</dbReference>
<evidence type="ECO:0000256" key="2">
    <source>
        <dbReference type="ARBA" id="ARBA00022450"/>
    </source>
</evidence>
<evidence type="ECO:0000256" key="3">
    <source>
        <dbReference type="ARBA" id="ARBA00022553"/>
    </source>
</evidence>
<dbReference type="SMART" id="SM00822">
    <property type="entry name" value="PKS_KR"/>
    <property type="match status" value="5"/>
</dbReference>
<evidence type="ECO:0000256" key="8">
    <source>
        <dbReference type="SAM" id="MobiDB-lite"/>
    </source>
</evidence>
<feature type="domain" description="Ketosynthase family 3 (KS3)" evidence="10">
    <location>
        <begin position="3173"/>
        <end position="3595"/>
    </location>
</feature>
<dbReference type="InterPro" id="IPR009081">
    <property type="entry name" value="PP-bd_ACP"/>
</dbReference>
<protein>
    <submittedName>
        <fullName evidence="11">Uncharacterized protein</fullName>
    </submittedName>
</protein>
<dbReference type="Gene3D" id="1.10.1200.10">
    <property type="entry name" value="ACP-like"/>
    <property type="match status" value="5"/>
</dbReference>
<dbReference type="InterPro" id="IPR014030">
    <property type="entry name" value="Ketoacyl_synth_N"/>
</dbReference>
<dbReference type="SUPFAM" id="SSF55048">
    <property type="entry name" value="Probable ACP-binding domain of malonyl-CoA ACP transacylase"/>
    <property type="match status" value="5"/>
</dbReference>
<feature type="domain" description="Carrier" evidence="9">
    <location>
        <begin position="4641"/>
        <end position="4719"/>
    </location>
</feature>
<dbReference type="PROSITE" id="PS00012">
    <property type="entry name" value="PHOSPHOPANTETHEINE"/>
    <property type="match status" value="5"/>
</dbReference>
<dbReference type="InterPro" id="IPR015083">
    <property type="entry name" value="NorB/c/GfsB-D-like_docking"/>
</dbReference>
<dbReference type="Gene3D" id="3.30.70.3290">
    <property type="match status" value="5"/>
</dbReference>
<dbReference type="InterPro" id="IPR018201">
    <property type="entry name" value="Ketoacyl_synth_AS"/>
</dbReference>
<dbReference type="InterPro" id="IPR041618">
    <property type="entry name" value="PKS_DE"/>
</dbReference>
<dbReference type="InterPro" id="IPR014043">
    <property type="entry name" value="Acyl_transferase_dom"/>
</dbReference>
<keyword evidence="7" id="KW-0012">Acyltransferase</keyword>
<dbReference type="Gene3D" id="6.10.140.1830">
    <property type="match status" value="4"/>
</dbReference>
<dbReference type="InterPro" id="IPR016039">
    <property type="entry name" value="Thiolase-like"/>
</dbReference>
<dbReference type="NCBIfam" id="NF045894">
    <property type="entry name" value="PKS_plus_SDR"/>
    <property type="match status" value="5"/>
</dbReference>
<evidence type="ECO:0000259" key="10">
    <source>
        <dbReference type="PROSITE" id="PS52004"/>
    </source>
</evidence>
<evidence type="ECO:0000256" key="4">
    <source>
        <dbReference type="ARBA" id="ARBA00022679"/>
    </source>
</evidence>
<keyword evidence="2" id="KW-0596">Phosphopantetheine</keyword>
<dbReference type="Pfam" id="PF18369">
    <property type="entry name" value="PKS_DE"/>
    <property type="match status" value="5"/>
</dbReference>